<gene>
    <name evidence="2" type="ORF">EAE97_001396</name>
</gene>
<organism evidence="2 3">
    <name type="scientific">Botrytis byssoidea</name>
    <dbReference type="NCBI Taxonomy" id="139641"/>
    <lineage>
        <taxon>Eukaryota</taxon>
        <taxon>Fungi</taxon>
        <taxon>Dikarya</taxon>
        <taxon>Ascomycota</taxon>
        <taxon>Pezizomycotina</taxon>
        <taxon>Leotiomycetes</taxon>
        <taxon>Helotiales</taxon>
        <taxon>Sclerotiniaceae</taxon>
        <taxon>Botrytis</taxon>
    </lineage>
</organism>
<dbReference type="InterPro" id="IPR010730">
    <property type="entry name" value="HET"/>
</dbReference>
<protein>
    <recommendedName>
        <fullName evidence="1">Heterokaryon incompatibility domain-containing protein</fullName>
    </recommendedName>
</protein>
<dbReference type="InterPro" id="IPR052895">
    <property type="entry name" value="HetReg/Transcr_Mod"/>
</dbReference>
<dbReference type="PANTHER" id="PTHR24148:SF64">
    <property type="entry name" value="HETEROKARYON INCOMPATIBILITY DOMAIN-CONTAINING PROTEIN"/>
    <property type="match status" value="1"/>
</dbReference>
<dbReference type="AlphaFoldDB" id="A0A9P5IY42"/>
<evidence type="ECO:0000313" key="2">
    <source>
        <dbReference type="EMBL" id="KAF7953998.1"/>
    </source>
</evidence>
<dbReference type="Proteomes" id="UP000710849">
    <property type="component" value="Unassembled WGS sequence"/>
</dbReference>
<evidence type="ECO:0000313" key="3">
    <source>
        <dbReference type="Proteomes" id="UP000710849"/>
    </source>
</evidence>
<keyword evidence="3" id="KW-1185">Reference proteome</keyword>
<dbReference type="Pfam" id="PF06985">
    <property type="entry name" value="HET"/>
    <property type="match status" value="1"/>
</dbReference>
<reference evidence="2 3" key="1">
    <citation type="journal article" date="2020" name="Genome Biol. Evol.">
        <title>Comparative genomics of Sclerotiniaceae.</title>
        <authorList>
            <person name="Valero Jimenez C.A."/>
            <person name="Steentjes M."/>
            <person name="Scholten O.E."/>
            <person name="Van Kan J.A.L."/>
        </authorList>
    </citation>
    <scope>NUCLEOTIDE SEQUENCE [LARGE SCALE GENOMIC DNA]</scope>
    <source>
        <strain evidence="2 3">MUCL 94</strain>
    </source>
</reference>
<sequence length="463" mass="51853">MENSTTNKDHKGLAKPKFRLLHLESGTGNQQLCATIHVEDIDIAAANGYICLSYVWGTEISTEHIKVDGDEISIHESLLTSLRHIRKPQETLVLWIDALCVDQNDLDEKASQIANLGEIFSRCSLVYIWLGAPPNNIPATGNPFQLIQNFSDNKHHHEVCMEPRDRIFSVLAMAQSLTMKSYRPNYSAKLTEVYTEVFKLMLQETGNDYRCMIGPAFGSDHSNLPSWVPDFSVTIPLVEVEAVIRRISSSTLCEASGKKFGEFQIHGPELSVSGRWLDTISIVGSLLPTVNIPAESLKSILMNWKSLCESILGACREVSARIALSRAICASKIADGVSLYGRHRGWRQIKTSDLPSMEEWNQFLGGDVWTLQEEYRRAFEIASTGRCFYVTRNGKMGLCYPQVKTGDQVWVLNNSNSPSVLRKVDSESSNARLYRFIGDCYLDDTIDEEVVKETKEGSCITLV</sequence>
<dbReference type="EMBL" id="RCSW01000002">
    <property type="protein sequence ID" value="KAF7953998.1"/>
    <property type="molecule type" value="Genomic_DNA"/>
</dbReference>
<accession>A0A9P5IY42</accession>
<feature type="domain" description="Heterokaryon incompatibility" evidence="1">
    <location>
        <begin position="49"/>
        <end position="137"/>
    </location>
</feature>
<dbReference type="Pfam" id="PF26639">
    <property type="entry name" value="Het-6_barrel"/>
    <property type="match status" value="1"/>
</dbReference>
<dbReference type="RefSeq" id="XP_038737808.1">
    <property type="nucleotide sequence ID" value="XM_038871907.1"/>
</dbReference>
<name>A0A9P5IY42_9HELO</name>
<proteinExistence type="predicted"/>
<evidence type="ECO:0000259" key="1">
    <source>
        <dbReference type="Pfam" id="PF06985"/>
    </source>
</evidence>
<dbReference type="PANTHER" id="PTHR24148">
    <property type="entry name" value="ANKYRIN REPEAT DOMAIN-CONTAINING PROTEIN 39 HOMOLOG-RELATED"/>
    <property type="match status" value="1"/>
</dbReference>
<comment type="caution">
    <text evidence="2">The sequence shown here is derived from an EMBL/GenBank/DDBJ whole genome shotgun (WGS) entry which is preliminary data.</text>
</comment>
<dbReference type="GeneID" id="62144985"/>